<reference evidence="2" key="1">
    <citation type="submission" date="2020-12" db="EMBL/GenBank/DDBJ databases">
        <title>Prauserella sp. ASG 168, a novel actinomycete isolated from cave rock.</title>
        <authorList>
            <person name="Suriyachadkun C."/>
        </authorList>
    </citation>
    <scope>NUCLEOTIDE SEQUENCE</scope>
    <source>
        <strain evidence="2">ASG 168</strain>
    </source>
</reference>
<keyword evidence="1" id="KW-0812">Transmembrane</keyword>
<feature type="transmembrane region" description="Helical" evidence="1">
    <location>
        <begin position="105"/>
        <end position="125"/>
    </location>
</feature>
<feature type="transmembrane region" description="Helical" evidence="1">
    <location>
        <begin position="202"/>
        <end position="218"/>
    </location>
</feature>
<proteinExistence type="predicted"/>
<sequence>MVAGSAGLWLVLAVFVVAGWSRINSSKAWRAAALVLAMAFALVHQLLYSTVAEDAYVTFRYARNVADGYGPVFNAGERVEGYSNFLWMVLIALPRGMFGADVEPAAVALGIACALGCVLAAYFLVNRIVRVAEPDGPGLPGLGVGAAVVTAGVSSLAAYGPSGLETPLFLLLVLCVGSALAGGRSVVAGVLVALAVMTRPEGLFVAVVCGLWLLGVALRRGTTMWAPAGYVLGALVLLVPWTAWRVTYYGHLVSNAVVAKSGGETAVAAQLRDGWDYLAGFSLVYQVFLLLAVAAIAFLVNRRGPAGGPVARARSLVWLLFAIALVCASFAVAIGGDDLPAWRLLAPVPPLLAVAAAAGYGLFLVAGAAGVPSPQPRAGRLVARRTVPVVAMAVCGLSLVVTTTHPRMAPAMHDWRSSTEELAETGEWLGERLQPGTAVSTYAGGALAYAAGSRIVVVDVMGLTDEYIARTGVEVTGAADDYDYVVNVRMPSVAVDTAEGYTDRQHCGINPAYAGLYEVATFQVRGEQRWISLFLRRAQAPSLIESLDADPRYDYVRCG</sequence>
<dbReference type="Proteomes" id="UP000635245">
    <property type="component" value="Unassembled WGS sequence"/>
</dbReference>
<feature type="transmembrane region" description="Helical" evidence="1">
    <location>
        <begin position="137"/>
        <end position="159"/>
    </location>
</feature>
<feature type="transmembrane region" description="Helical" evidence="1">
    <location>
        <begin position="348"/>
        <end position="370"/>
    </location>
</feature>
<evidence type="ECO:0000313" key="3">
    <source>
        <dbReference type="Proteomes" id="UP000635245"/>
    </source>
</evidence>
<gene>
    <name evidence="2" type="ORF">JHE00_08545</name>
</gene>
<feature type="transmembrane region" description="Helical" evidence="1">
    <location>
        <begin position="382"/>
        <end position="401"/>
    </location>
</feature>
<comment type="caution">
    <text evidence="2">The sequence shown here is derived from an EMBL/GenBank/DDBJ whole genome shotgun (WGS) entry which is preliminary data.</text>
</comment>
<keyword evidence="3" id="KW-1185">Reference proteome</keyword>
<feature type="transmembrane region" description="Helical" evidence="1">
    <location>
        <begin position="277"/>
        <end position="300"/>
    </location>
</feature>
<dbReference type="RefSeq" id="WP_200316711.1">
    <property type="nucleotide sequence ID" value="NZ_JAENJH010000002.1"/>
</dbReference>
<feature type="transmembrane region" description="Helical" evidence="1">
    <location>
        <begin position="6"/>
        <end position="24"/>
    </location>
</feature>
<evidence type="ECO:0000256" key="1">
    <source>
        <dbReference type="SAM" id="Phobius"/>
    </source>
</evidence>
<feature type="transmembrane region" description="Helical" evidence="1">
    <location>
        <begin position="316"/>
        <end position="336"/>
    </location>
</feature>
<keyword evidence="1" id="KW-1133">Transmembrane helix</keyword>
<protein>
    <recommendedName>
        <fullName evidence="4">Glycosyltransferase RgtA/B/C/D-like domain-containing protein</fullName>
    </recommendedName>
</protein>
<evidence type="ECO:0008006" key="4">
    <source>
        <dbReference type="Google" id="ProtNLM"/>
    </source>
</evidence>
<evidence type="ECO:0000313" key="2">
    <source>
        <dbReference type="EMBL" id="MBK1784376.1"/>
    </source>
</evidence>
<dbReference type="AlphaFoldDB" id="A0A934V210"/>
<keyword evidence="1" id="KW-0472">Membrane</keyword>
<feature type="transmembrane region" description="Helical" evidence="1">
    <location>
        <begin position="31"/>
        <end position="51"/>
    </location>
</feature>
<name>A0A934V210_9PSEU</name>
<dbReference type="EMBL" id="JAENJH010000002">
    <property type="protein sequence ID" value="MBK1784376.1"/>
    <property type="molecule type" value="Genomic_DNA"/>
</dbReference>
<accession>A0A934V210</accession>
<organism evidence="2 3">
    <name type="scientific">Prauserella cavernicola</name>
    <dbReference type="NCBI Taxonomy" id="2800127"/>
    <lineage>
        <taxon>Bacteria</taxon>
        <taxon>Bacillati</taxon>
        <taxon>Actinomycetota</taxon>
        <taxon>Actinomycetes</taxon>
        <taxon>Pseudonocardiales</taxon>
        <taxon>Pseudonocardiaceae</taxon>
        <taxon>Prauserella</taxon>
    </lineage>
</organism>
<feature type="transmembrane region" description="Helical" evidence="1">
    <location>
        <begin position="225"/>
        <end position="244"/>
    </location>
</feature>